<dbReference type="GO" id="GO:0006508">
    <property type="term" value="P:proteolysis"/>
    <property type="evidence" value="ECO:0007669"/>
    <property type="project" value="InterPro"/>
</dbReference>
<dbReference type="InterPro" id="IPR001314">
    <property type="entry name" value="Peptidase_S1A"/>
</dbReference>
<dbReference type="Pfam" id="PF00089">
    <property type="entry name" value="Trypsin"/>
    <property type="match status" value="1"/>
</dbReference>
<dbReference type="PROSITE" id="PS00134">
    <property type="entry name" value="TRYPSIN_HIS"/>
    <property type="match status" value="1"/>
</dbReference>
<evidence type="ECO:0000256" key="3">
    <source>
        <dbReference type="ARBA" id="ARBA00023157"/>
    </source>
</evidence>
<dbReference type="GO" id="GO:0004252">
    <property type="term" value="F:serine-type endopeptidase activity"/>
    <property type="evidence" value="ECO:0007669"/>
    <property type="project" value="InterPro"/>
</dbReference>
<dbReference type="SMART" id="SM00020">
    <property type="entry name" value="Tryp_SPc"/>
    <property type="match status" value="1"/>
</dbReference>
<keyword evidence="3" id="KW-1015">Disulfide bond</keyword>
<dbReference type="PROSITE" id="PS50240">
    <property type="entry name" value="TRYPSIN_DOM"/>
    <property type="match status" value="1"/>
</dbReference>
<dbReference type="InterPro" id="IPR001254">
    <property type="entry name" value="Trypsin_dom"/>
</dbReference>
<feature type="chain" id="PRO_5041276631" description="Phenoloxidase-activating factor 2" evidence="7">
    <location>
        <begin position="20"/>
        <end position="360"/>
    </location>
</feature>
<accession>A0AA38I539</accession>
<dbReference type="InterPro" id="IPR043504">
    <property type="entry name" value="Peptidase_S1_PA_chymotrypsin"/>
</dbReference>
<feature type="signal peptide" evidence="7">
    <location>
        <begin position="1"/>
        <end position="19"/>
    </location>
</feature>
<evidence type="ECO:0000259" key="8">
    <source>
        <dbReference type="PROSITE" id="PS50240"/>
    </source>
</evidence>
<dbReference type="PRINTS" id="PR00722">
    <property type="entry name" value="CHYMOTRYPSIN"/>
</dbReference>
<reference evidence="9" key="1">
    <citation type="journal article" date="2023" name="G3 (Bethesda)">
        <title>Whole genome assemblies of Zophobas morio and Tenebrio molitor.</title>
        <authorList>
            <person name="Kaur S."/>
            <person name="Stinson S.A."/>
            <person name="diCenzo G.C."/>
        </authorList>
    </citation>
    <scope>NUCLEOTIDE SEQUENCE</scope>
    <source>
        <strain evidence="9">QUZm001</strain>
    </source>
</reference>
<feature type="domain" description="Peptidase S1" evidence="8">
    <location>
        <begin position="101"/>
        <end position="349"/>
    </location>
</feature>
<keyword evidence="2" id="KW-0964">Secreted</keyword>
<name>A0AA38I539_9CUCU</name>
<dbReference type="PANTHER" id="PTHR24256">
    <property type="entry name" value="TRYPTASE-RELATED"/>
    <property type="match status" value="1"/>
</dbReference>
<dbReference type="Gene3D" id="2.40.10.10">
    <property type="entry name" value="Trypsin-like serine proteases"/>
    <property type="match status" value="2"/>
</dbReference>
<dbReference type="EMBL" id="JALNTZ010000006">
    <property type="protein sequence ID" value="KAJ3649345.1"/>
    <property type="molecule type" value="Genomic_DNA"/>
</dbReference>
<dbReference type="Proteomes" id="UP001168821">
    <property type="component" value="Unassembled WGS sequence"/>
</dbReference>
<evidence type="ECO:0000256" key="7">
    <source>
        <dbReference type="SAM" id="SignalP"/>
    </source>
</evidence>
<dbReference type="FunFam" id="2.40.10.10:FF:000038">
    <property type="entry name" value="Serine protease"/>
    <property type="match status" value="1"/>
</dbReference>
<comment type="similarity">
    <text evidence="4">Belongs to the peptidase S1 family. CLIP subfamily.</text>
</comment>
<evidence type="ECO:0000313" key="10">
    <source>
        <dbReference type="Proteomes" id="UP001168821"/>
    </source>
</evidence>
<evidence type="ECO:0000256" key="4">
    <source>
        <dbReference type="ARBA" id="ARBA00024195"/>
    </source>
</evidence>
<evidence type="ECO:0000313" key="9">
    <source>
        <dbReference type="EMBL" id="KAJ3649345.1"/>
    </source>
</evidence>
<dbReference type="GO" id="GO:0005576">
    <property type="term" value="C:extracellular region"/>
    <property type="evidence" value="ECO:0007669"/>
    <property type="project" value="UniProtKB-SubCell"/>
</dbReference>
<dbReference type="InterPro" id="IPR018114">
    <property type="entry name" value="TRYPSIN_HIS"/>
</dbReference>
<evidence type="ECO:0000256" key="2">
    <source>
        <dbReference type="ARBA" id="ARBA00022525"/>
    </source>
</evidence>
<dbReference type="SUPFAM" id="SSF50494">
    <property type="entry name" value="Trypsin-like serine proteases"/>
    <property type="match status" value="1"/>
</dbReference>
<keyword evidence="10" id="KW-1185">Reference proteome</keyword>
<gene>
    <name evidence="9" type="ORF">Zmor_021095</name>
</gene>
<organism evidence="9 10">
    <name type="scientific">Zophobas morio</name>
    <dbReference type="NCBI Taxonomy" id="2755281"/>
    <lineage>
        <taxon>Eukaryota</taxon>
        <taxon>Metazoa</taxon>
        <taxon>Ecdysozoa</taxon>
        <taxon>Arthropoda</taxon>
        <taxon>Hexapoda</taxon>
        <taxon>Insecta</taxon>
        <taxon>Pterygota</taxon>
        <taxon>Neoptera</taxon>
        <taxon>Endopterygota</taxon>
        <taxon>Coleoptera</taxon>
        <taxon>Polyphaga</taxon>
        <taxon>Cucujiformia</taxon>
        <taxon>Tenebrionidae</taxon>
        <taxon>Zophobas</taxon>
    </lineage>
</organism>
<comment type="subcellular location">
    <subcellularLocation>
        <location evidence="1">Secreted</location>
    </subcellularLocation>
</comment>
<evidence type="ECO:0000256" key="6">
    <source>
        <dbReference type="ARBA" id="ARBA00076468"/>
    </source>
</evidence>
<dbReference type="InterPro" id="IPR009003">
    <property type="entry name" value="Peptidase_S1_PA"/>
</dbReference>
<dbReference type="AlphaFoldDB" id="A0AA38I539"/>
<evidence type="ECO:0000256" key="1">
    <source>
        <dbReference type="ARBA" id="ARBA00004613"/>
    </source>
</evidence>
<dbReference type="InterPro" id="IPR041515">
    <property type="entry name" value="PPAF-2-like_Clip"/>
</dbReference>
<evidence type="ECO:0000256" key="5">
    <source>
        <dbReference type="ARBA" id="ARBA00068096"/>
    </source>
</evidence>
<proteinExistence type="inferred from homology"/>
<dbReference type="CDD" id="cd00190">
    <property type="entry name" value="Tryp_SPc"/>
    <property type="match status" value="1"/>
</dbReference>
<comment type="caution">
    <text evidence="9">The sequence shown here is derived from an EMBL/GenBank/DDBJ whole genome shotgun (WGS) entry which is preliminary data.</text>
</comment>
<sequence>MYSLHLLFLLGLFYSSLSAYFEEEDVVSDELQCQCVPPEQCADDDDAANGQGSLDIRFENDACPNHFDVCCDMPLKTSSPTPSVKKCGIPGSNSDKFNIRITSNSEKTSFGELPWTVLLIDSSSSNERNSFICGGSLIHPQVVVTAGHCVSTWQSDSVKVRAGEWNIRTKDEPLPHQEVTVKEILLHPQYKPGTLWNDIALLILNEPFSLAENVGFICLPGGNFKVDDRNCLASGWGRREMERQKLSPVLRKITVPLVRKRMCQRALRQTRLGKKFRLHKSFLCAGGERNRDTCKGDGGYPLICPVLGQEDRYIQVGIVSWGIGCGGNNKPGVYTNLALYVWWIEEKMKDNNFSVSYYHI</sequence>
<keyword evidence="7" id="KW-0732">Signal</keyword>
<protein>
    <recommendedName>
        <fullName evidence="5">Phenoloxidase-activating factor 2</fullName>
    </recommendedName>
    <alternativeName>
        <fullName evidence="6">Prophenoloxidase-activating factor II</fullName>
    </alternativeName>
</protein>
<dbReference type="Pfam" id="PF18322">
    <property type="entry name" value="CLIP_1"/>
    <property type="match status" value="1"/>
</dbReference>
<dbReference type="InterPro" id="IPR051487">
    <property type="entry name" value="Ser/Thr_Proteases_Immune/Dev"/>
</dbReference>